<feature type="transmembrane region" description="Helical" evidence="1">
    <location>
        <begin position="25"/>
        <end position="46"/>
    </location>
</feature>
<keyword evidence="1" id="KW-0812">Transmembrane</keyword>
<dbReference type="GeneID" id="90767603"/>
<dbReference type="PANTHER" id="PTHR38468">
    <property type="entry name" value="SLL0939 PROTEIN"/>
    <property type="match status" value="1"/>
</dbReference>
<dbReference type="EMBL" id="CP036532">
    <property type="protein sequence ID" value="QBK30871.1"/>
    <property type="molecule type" value="Genomic_DNA"/>
</dbReference>
<dbReference type="InterPro" id="IPR012427">
    <property type="entry name" value="DUF1622"/>
</dbReference>
<dbReference type="Proteomes" id="UP000293719">
    <property type="component" value="Chromosome"/>
</dbReference>
<proteinExistence type="predicted"/>
<evidence type="ECO:0000313" key="3">
    <source>
        <dbReference type="Proteomes" id="UP000293719"/>
    </source>
</evidence>
<gene>
    <name evidence="2" type="ORF">E0E05_09870</name>
</gene>
<keyword evidence="1" id="KW-1133">Transmembrane helix</keyword>
<accession>A0A4P6V0N1</accession>
<feature type="transmembrane region" description="Helical" evidence="1">
    <location>
        <begin position="67"/>
        <end position="91"/>
    </location>
</feature>
<keyword evidence="1" id="KW-0472">Membrane</keyword>
<dbReference type="AlphaFoldDB" id="A0A4P6V0N1"/>
<organism evidence="2 3">
    <name type="scientific">Roseitalea porphyridii</name>
    <dbReference type="NCBI Taxonomy" id="1852022"/>
    <lineage>
        <taxon>Bacteria</taxon>
        <taxon>Pseudomonadati</taxon>
        <taxon>Pseudomonadota</taxon>
        <taxon>Alphaproteobacteria</taxon>
        <taxon>Hyphomicrobiales</taxon>
        <taxon>Ahrensiaceae</taxon>
        <taxon>Roseitalea</taxon>
    </lineage>
</organism>
<dbReference type="KEGG" id="rpod:E0E05_09870"/>
<evidence type="ECO:0000256" key="1">
    <source>
        <dbReference type="SAM" id="Phobius"/>
    </source>
</evidence>
<name>A0A4P6V0N1_9HYPH</name>
<reference evidence="2 3" key="1">
    <citation type="journal article" date="2017" name="Int. J. Syst. Evol. Microbiol.">
        <title>Roseitalea porphyridii gen. nov., sp. nov., isolated from a red alga, and reclassification of Hoeflea suaedae Chung et al. 2013 as Pseudohoeflea suaedae gen. nov., comb. nov.</title>
        <authorList>
            <person name="Hyeon J.W."/>
            <person name="Jeong S.E."/>
            <person name="Baek K."/>
            <person name="Jeon C.O."/>
        </authorList>
    </citation>
    <scope>NUCLEOTIDE SEQUENCE [LARGE SCALE GENOMIC DNA]</scope>
    <source>
        <strain evidence="2 3">MA7-20</strain>
    </source>
</reference>
<dbReference type="PANTHER" id="PTHR38468:SF1">
    <property type="entry name" value="SLL0939 PROTEIN"/>
    <property type="match status" value="1"/>
</dbReference>
<evidence type="ECO:0000313" key="2">
    <source>
        <dbReference type="EMBL" id="QBK30871.1"/>
    </source>
</evidence>
<protein>
    <submittedName>
        <fullName evidence="2">DUF1622 domain-containing protein</fullName>
    </submittedName>
</protein>
<keyword evidence="3" id="KW-1185">Reference proteome</keyword>
<dbReference type="Pfam" id="PF07784">
    <property type="entry name" value="DUF1622"/>
    <property type="match status" value="1"/>
</dbReference>
<dbReference type="RefSeq" id="WP_131616555.1">
    <property type="nucleotide sequence ID" value="NZ_CP036532.1"/>
</dbReference>
<feature type="transmembrane region" description="Helical" evidence="1">
    <location>
        <begin position="97"/>
        <end position="116"/>
    </location>
</feature>
<sequence>MEEITGNGVAAGLSPPWFEALLHQVAFAAELLGVGAIIAGGLLAIWRAARHWLDPGLRDRTYHTFRLTLARGILLGLEFLVAADIIGTVAFEPTLQNLSVLAVIVAIRTFLSFSLTMEIEGRLPWRDDRPPK</sequence>
<dbReference type="OrthoDB" id="9812897at2"/>